<evidence type="ECO:0000256" key="5">
    <source>
        <dbReference type="ARBA" id="ARBA00022989"/>
    </source>
</evidence>
<evidence type="ECO:0000256" key="6">
    <source>
        <dbReference type="ARBA" id="ARBA00023136"/>
    </source>
</evidence>
<reference evidence="8 9" key="1">
    <citation type="submission" date="2018-09" db="EMBL/GenBank/DDBJ databases">
        <title>Arachidicoccus sp. nov., a bacterium isolated from soil.</title>
        <authorList>
            <person name="Weon H.-Y."/>
            <person name="Kwon S.-W."/>
            <person name="Lee S.A."/>
        </authorList>
    </citation>
    <scope>NUCLEOTIDE SEQUENCE [LARGE SCALE GENOMIC DNA]</scope>
    <source>
        <strain evidence="8 9">KIS59-12</strain>
    </source>
</reference>
<evidence type="ECO:0000256" key="3">
    <source>
        <dbReference type="ARBA" id="ARBA00022475"/>
    </source>
</evidence>
<keyword evidence="5 7" id="KW-1133">Transmembrane helix</keyword>
<evidence type="ECO:0000256" key="7">
    <source>
        <dbReference type="SAM" id="Phobius"/>
    </source>
</evidence>
<comment type="subcellular location">
    <subcellularLocation>
        <location evidence="1">Cell membrane</location>
        <topology evidence="1">Multi-pass membrane protein</topology>
    </subcellularLocation>
</comment>
<organism evidence="8 9">
    <name type="scientific">Arachidicoccus soli</name>
    <dbReference type="NCBI Taxonomy" id="2341117"/>
    <lineage>
        <taxon>Bacteria</taxon>
        <taxon>Pseudomonadati</taxon>
        <taxon>Bacteroidota</taxon>
        <taxon>Chitinophagia</taxon>
        <taxon>Chitinophagales</taxon>
        <taxon>Chitinophagaceae</taxon>
        <taxon>Arachidicoccus</taxon>
    </lineage>
</organism>
<feature type="transmembrane region" description="Helical" evidence="7">
    <location>
        <begin position="124"/>
        <end position="147"/>
    </location>
</feature>
<feature type="transmembrane region" description="Helical" evidence="7">
    <location>
        <begin position="263"/>
        <end position="282"/>
    </location>
</feature>
<proteinExistence type="predicted"/>
<dbReference type="InterPro" id="IPR011701">
    <property type="entry name" value="MFS"/>
</dbReference>
<keyword evidence="9" id="KW-1185">Reference proteome</keyword>
<feature type="transmembrane region" description="Helical" evidence="7">
    <location>
        <begin position="322"/>
        <end position="340"/>
    </location>
</feature>
<feature type="transmembrane region" description="Helical" evidence="7">
    <location>
        <begin position="294"/>
        <end position="315"/>
    </location>
</feature>
<evidence type="ECO:0000313" key="9">
    <source>
        <dbReference type="Proteomes" id="UP000266118"/>
    </source>
</evidence>
<dbReference type="OrthoDB" id="7283966at2"/>
<accession>A0A386HUD2</accession>
<feature type="transmembrane region" description="Helical" evidence="7">
    <location>
        <begin position="89"/>
        <end position="112"/>
    </location>
</feature>
<dbReference type="PANTHER" id="PTHR23513:SF9">
    <property type="entry name" value="ENTEROBACTIN EXPORTER ENTS"/>
    <property type="match status" value="1"/>
</dbReference>
<keyword evidence="3" id="KW-1003">Cell membrane</keyword>
<evidence type="ECO:0000256" key="2">
    <source>
        <dbReference type="ARBA" id="ARBA00022448"/>
    </source>
</evidence>
<evidence type="ECO:0000313" key="8">
    <source>
        <dbReference type="EMBL" id="AYD48976.1"/>
    </source>
</evidence>
<gene>
    <name evidence="8" type="ORF">D6B99_15970</name>
</gene>
<sequence>MNNNTSGRISFSEKNPVLKNKEFLCYLLYRFGIYFALNLQSTAIYYWVYHLTGSNLKMGLIGLAEVIPAIGFSMFSGHFVDLHEKRKMLLMCLIGYIFLGGGLFVLSTQISLGHLGLNWTLDLIFALIFFGGILRAFIGPSAFALLGQLTPREHYPNATSWSSMGFKLGSVLGPLSFGVINTIMGLLQDNPIDMVRTSGLVKAIPGVTGSMFLIFIVELFLLIPVLIIKAKPILKKTKEPIMQSLSLGVKFILKTPALLGAQALDMFTVLFGGAVALLPAFVEINRMTETEYGLLRAAPGIGSIITLVLLAYLPLNTKPGKKLLWCCAGFGASIIIFGLSKNIYLASVALIASGMFDAVSVVVRGTILQLVTPDEMRGRVAAVNTMFISSSNELGDFESGVMASWLGTIKAIIVGGCLTFGVVSFTAMKAKKLRKFDYKEYA</sequence>
<feature type="transmembrane region" description="Helical" evidence="7">
    <location>
        <begin position="168"/>
        <end position="187"/>
    </location>
</feature>
<dbReference type="InterPro" id="IPR036259">
    <property type="entry name" value="MFS_trans_sf"/>
</dbReference>
<keyword evidence="2" id="KW-0813">Transport</keyword>
<dbReference type="Pfam" id="PF07690">
    <property type="entry name" value="MFS_1"/>
    <property type="match status" value="1"/>
</dbReference>
<evidence type="ECO:0000256" key="1">
    <source>
        <dbReference type="ARBA" id="ARBA00004651"/>
    </source>
</evidence>
<dbReference type="Gene3D" id="1.20.1250.20">
    <property type="entry name" value="MFS general substrate transporter like domains"/>
    <property type="match status" value="1"/>
</dbReference>
<dbReference type="AlphaFoldDB" id="A0A386HUD2"/>
<dbReference type="SUPFAM" id="SSF103473">
    <property type="entry name" value="MFS general substrate transporter"/>
    <property type="match status" value="1"/>
</dbReference>
<dbReference type="CDD" id="cd06173">
    <property type="entry name" value="MFS_MefA_like"/>
    <property type="match status" value="1"/>
</dbReference>
<feature type="transmembrane region" description="Helical" evidence="7">
    <location>
        <begin position="27"/>
        <end position="48"/>
    </location>
</feature>
<evidence type="ECO:0000256" key="4">
    <source>
        <dbReference type="ARBA" id="ARBA00022692"/>
    </source>
</evidence>
<dbReference type="GO" id="GO:0022857">
    <property type="term" value="F:transmembrane transporter activity"/>
    <property type="evidence" value="ECO:0007669"/>
    <property type="project" value="InterPro"/>
</dbReference>
<feature type="transmembrane region" description="Helical" evidence="7">
    <location>
        <begin position="207"/>
        <end position="228"/>
    </location>
</feature>
<dbReference type="GO" id="GO:0005886">
    <property type="term" value="C:plasma membrane"/>
    <property type="evidence" value="ECO:0007669"/>
    <property type="project" value="UniProtKB-SubCell"/>
</dbReference>
<keyword evidence="4 7" id="KW-0812">Transmembrane</keyword>
<dbReference type="Proteomes" id="UP000266118">
    <property type="component" value="Chromosome"/>
</dbReference>
<feature type="transmembrane region" description="Helical" evidence="7">
    <location>
        <begin position="402"/>
        <end position="425"/>
    </location>
</feature>
<dbReference type="PANTHER" id="PTHR23513">
    <property type="entry name" value="INTEGRAL MEMBRANE EFFLUX PROTEIN-RELATED"/>
    <property type="match status" value="1"/>
</dbReference>
<feature type="transmembrane region" description="Helical" evidence="7">
    <location>
        <begin position="60"/>
        <end position="77"/>
    </location>
</feature>
<dbReference type="RefSeq" id="WP_119990242.1">
    <property type="nucleotide sequence ID" value="NZ_CP032489.1"/>
</dbReference>
<keyword evidence="6 7" id="KW-0472">Membrane</keyword>
<name>A0A386HUD2_9BACT</name>
<dbReference type="EMBL" id="CP032489">
    <property type="protein sequence ID" value="AYD48976.1"/>
    <property type="molecule type" value="Genomic_DNA"/>
</dbReference>
<protein>
    <submittedName>
        <fullName evidence="8">MFS transporter</fullName>
    </submittedName>
</protein>
<dbReference type="KEGG" id="ark:D6B99_15970"/>